<dbReference type="EMBL" id="MSDO01000002">
    <property type="protein sequence ID" value="OLO05926.1"/>
    <property type="molecule type" value="Genomic_DNA"/>
</dbReference>
<proteinExistence type="inferred from homology"/>
<keyword evidence="10" id="KW-1185">Reference proteome</keyword>
<dbReference type="GO" id="GO:0030288">
    <property type="term" value="C:outer membrane-bounded periplasmic space"/>
    <property type="evidence" value="ECO:0007669"/>
    <property type="project" value="InterPro"/>
</dbReference>
<dbReference type="NCBIfam" id="NF033085">
    <property type="entry name" value="bla_class_C"/>
    <property type="match status" value="1"/>
</dbReference>
<evidence type="ECO:0000256" key="6">
    <source>
        <dbReference type="RuleBase" id="RU361140"/>
    </source>
</evidence>
<dbReference type="GO" id="GO:0017001">
    <property type="term" value="P:antibiotic catabolic process"/>
    <property type="evidence" value="ECO:0007669"/>
    <property type="project" value="InterPro"/>
</dbReference>
<comment type="catalytic activity">
    <reaction evidence="1 6">
        <text>a beta-lactam + H2O = a substituted beta-amino acid</text>
        <dbReference type="Rhea" id="RHEA:20401"/>
        <dbReference type="ChEBI" id="CHEBI:15377"/>
        <dbReference type="ChEBI" id="CHEBI:35627"/>
        <dbReference type="ChEBI" id="CHEBI:140347"/>
        <dbReference type="EC" id="3.5.2.6"/>
    </reaction>
</comment>
<comment type="caution">
    <text evidence="9">The sequence shown here is derived from an EMBL/GenBank/DDBJ whole genome shotgun (WGS) entry which is preliminary data.</text>
</comment>
<dbReference type="Gene3D" id="3.40.710.10">
    <property type="entry name" value="DD-peptidase/beta-lactamase superfamily"/>
    <property type="match status" value="1"/>
</dbReference>
<evidence type="ECO:0000256" key="1">
    <source>
        <dbReference type="ARBA" id="ARBA00001526"/>
    </source>
</evidence>
<dbReference type="InterPro" id="IPR001466">
    <property type="entry name" value="Beta-lactam-related"/>
</dbReference>
<evidence type="ECO:0000256" key="7">
    <source>
        <dbReference type="SAM" id="SignalP"/>
    </source>
</evidence>
<evidence type="ECO:0000256" key="4">
    <source>
        <dbReference type="ARBA" id="ARBA00022801"/>
    </source>
</evidence>
<evidence type="ECO:0000256" key="3">
    <source>
        <dbReference type="ARBA" id="ARBA00012865"/>
    </source>
</evidence>
<sequence length="395" mass="42245">MKGIALGVSLLLLGSSTAVSAQSAGTDMEGVIDPIVESLMRQQSIPGMAVAVVRPQGTQILNYGVADRDDGTPVDDETLFEIGSLSKTFTATLASLAAVEGKLDLEAPVSRYLPALEGSAFDEISGRNLGTHTTGGLPLFVPDEVTDRDSLMTWYRQWQPTEAIGKVRTYSNLGIGLLGVETAASLDQAFVPAMRAHVLEPLGLQHTWYDVPEAQMAHYAMGEDKQGKPIRVAPGVLDDEAYGVKTTAGDLARLVQANLGLLEIDDDLQQAIDVTRQGNFQIGNMTQDLIWEQYPLPVSLDTLLAGNGYDMILKPNAAEAIGPSHSSQVQAPRNDVWVNKTGSTNGFGGYVVLVPGKQAGLVMLANRNYPNDARVEAAYEMLSKLGVIQRVAATH</sequence>
<dbReference type="Proteomes" id="UP000186878">
    <property type="component" value="Unassembled WGS sequence"/>
</dbReference>
<dbReference type="GO" id="GO:0008800">
    <property type="term" value="F:beta-lactamase activity"/>
    <property type="evidence" value="ECO:0007669"/>
    <property type="project" value="UniProtKB-UniRule"/>
</dbReference>
<evidence type="ECO:0000256" key="2">
    <source>
        <dbReference type="ARBA" id="ARBA00007840"/>
    </source>
</evidence>
<organism evidence="9 10">
    <name type="scientific">Salinicola socius</name>
    <dbReference type="NCBI Taxonomy" id="404433"/>
    <lineage>
        <taxon>Bacteria</taxon>
        <taxon>Pseudomonadati</taxon>
        <taxon>Pseudomonadota</taxon>
        <taxon>Gammaproteobacteria</taxon>
        <taxon>Oceanospirillales</taxon>
        <taxon>Halomonadaceae</taxon>
        <taxon>Salinicola</taxon>
    </lineage>
</organism>
<reference evidence="9 10" key="1">
    <citation type="submission" date="2016-12" db="EMBL/GenBank/DDBJ databases">
        <title>Draft genome sequences of strains Salinicola socius SMB35, Salinicola sp. MH3R3-1 and Chromohalobacter sp. SMB17 from the Verkhnekamsk potash mining region of Russia.</title>
        <authorList>
            <person name="Mavrodi D.V."/>
            <person name="Olsson B.E."/>
            <person name="Korsakova E.S."/>
            <person name="Pyankova A."/>
            <person name="Mavrodi O.V."/>
            <person name="Plotnikova E.G."/>
        </authorList>
    </citation>
    <scope>NUCLEOTIDE SEQUENCE [LARGE SCALE GENOMIC DNA]</scope>
    <source>
        <strain evidence="9 10">SMB35</strain>
    </source>
</reference>
<evidence type="ECO:0000313" key="10">
    <source>
        <dbReference type="Proteomes" id="UP000186878"/>
    </source>
</evidence>
<dbReference type="PANTHER" id="PTHR46825:SF8">
    <property type="entry name" value="BETA-LACTAMASE-RELATED"/>
    <property type="match status" value="1"/>
</dbReference>
<dbReference type="InterPro" id="IPR050491">
    <property type="entry name" value="AmpC-like"/>
</dbReference>
<keyword evidence="4 6" id="KW-0378">Hydrolase</keyword>
<dbReference type="PROSITE" id="PS00336">
    <property type="entry name" value="BETA_LACTAMASE_C"/>
    <property type="match status" value="1"/>
</dbReference>
<feature type="chain" id="PRO_5012277056" description="Beta-lactamase" evidence="7">
    <location>
        <begin position="22"/>
        <end position="395"/>
    </location>
</feature>
<keyword evidence="5 6" id="KW-0046">Antibiotic resistance</keyword>
<dbReference type="InterPro" id="IPR001586">
    <property type="entry name" value="Beta-lactam_class-C_AS"/>
</dbReference>
<comment type="similarity">
    <text evidence="2 6">Belongs to the class-C beta-lactamase family.</text>
</comment>
<evidence type="ECO:0000256" key="5">
    <source>
        <dbReference type="ARBA" id="ARBA00023251"/>
    </source>
</evidence>
<name>A0A1Q8SWW8_9GAMM</name>
<protein>
    <recommendedName>
        <fullName evidence="3 6">Beta-lactamase</fullName>
        <ecNumber evidence="3 6">3.5.2.6</ecNumber>
    </recommendedName>
</protein>
<dbReference type="EC" id="3.5.2.6" evidence="3 6"/>
<feature type="signal peptide" evidence="7">
    <location>
        <begin position="1"/>
        <end position="21"/>
    </location>
</feature>
<dbReference type="InterPro" id="IPR012338">
    <property type="entry name" value="Beta-lactam/transpept-like"/>
</dbReference>
<dbReference type="AlphaFoldDB" id="A0A1Q8SWW8"/>
<dbReference type="RefSeq" id="WP_075568668.1">
    <property type="nucleotide sequence ID" value="NZ_MSDO01000002.1"/>
</dbReference>
<evidence type="ECO:0000259" key="8">
    <source>
        <dbReference type="Pfam" id="PF00144"/>
    </source>
</evidence>
<dbReference type="SUPFAM" id="SSF56601">
    <property type="entry name" value="beta-lactamase/transpeptidase-like"/>
    <property type="match status" value="1"/>
</dbReference>
<dbReference type="InterPro" id="IPR058136">
    <property type="entry name" value="AmpC"/>
</dbReference>
<accession>A0A1Q8SWW8</accession>
<dbReference type="PANTHER" id="PTHR46825">
    <property type="entry name" value="D-ALANYL-D-ALANINE-CARBOXYPEPTIDASE/ENDOPEPTIDASE AMPH"/>
    <property type="match status" value="1"/>
</dbReference>
<feature type="domain" description="Beta-lactamase-related" evidence="8">
    <location>
        <begin position="33"/>
        <end position="382"/>
    </location>
</feature>
<dbReference type="GO" id="GO:0046677">
    <property type="term" value="P:response to antibiotic"/>
    <property type="evidence" value="ECO:0007669"/>
    <property type="project" value="UniProtKB-UniRule"/>
</dbReference>
<gene>
    <name evidence="9" type="ORF">BTW07_02780</name>
</gene>
<evidence type="ECO:0000313" key="9">
    <source>
        <dbReference type="EMBL" id="OLO05926.1"/>
    </source>
</evidence>
<keyword evidence="7" id="KW-0732">Signal</keyword>
<dbReference type="Pfam" id="PF00144">
    <property type="entry name" value="Beta-lactamase"/>
    <property type="match status" value="1"/>
</dbReference>
<dbReference type="STRING" id="404433.BTW07_02780"/>
<dbReference type="OrthoDB" id="5377431at2"/>